<name>A0A6M2DEL0_RHIMP</name>
<reference evidence="2" key="1">
    <citation type="submission" date="2019-09" db="EMBL/GenBank/DDBJ databases">
        <title>Organ-specific transcriptomic study of the physiology of the cattle tick, Rhipicephalus microplus.</title>
        <authorList>
            <person name="Tirloni L."/>
            <person name="Braz G."/>
            <person name="Gandara A.C.P."/>
            <person name="Sabadin G.A."/>
            <person name="da Silva R.M."/>
            <person name="Guizzo M.G."/>
            <person name="Machado J.A."/>
            <person name="Costa E.P."/>
            <person name="Gomes H.F."/>
            <person name="Moraes J."/>
            <person name="Mota M.B.S."/>
            <person name="Mesquita R.D."/>
            <person name="Alvarenga P.H."/>
            <person name="Alves F."/>
            <person name="Seixas A."/>
            <person name="da Fonseca R.N."/>
            <person name="Fogaca A."/>
            <person name="Logullo C."/>
            <person name="Tanaka A."/>
            <person name="Daffre S."/>
            <person name="Termignoni C."/>
            <person name="Vaz I.S.Jr."/>
            <person name="Oliveira P.L."/>
            <person name="Ribeiro J.M."/>
        </authorList>
    </citation>
    <scope>NUCLEOTIDE SEQUENCE</scope>
    <source>
        <strain evidence="2">Porto Alegre</strain>
    </source>
</reference>
<organism evidence="2">
    <name type="scientific">Rhipicephalus microplus</name>
    <name type="common">Cattle tick</name>
    <name type="synonym">Boophilus microplus</name>
    <dbReference type="NCBI Taxonomy" id="6941"/>
    <lineage>
        <taxon>Eukaryota</taxon>
        <taxon>Metazoa</taxon>
        <taxon>Ecdysozoa</taxon>
        <taxon>Arthropoda</taxon>
        <taxon>Chelicerata</taxon>
        <taxon>Arachnida</taxon>
        <taxon>Acari</taxon>
        <taxon>Parasitiformes</taxon>
        <taxon>Ixodida</taxon>
        <taxon>Ixodoidea</taxon>
        <taxon>Ixodidae</taxon>
        <taxon>Rhipicephalinae</taxon>
        <taxon>Rhipicephalus</taxon>
        <taxon>Boophilus</taxon>
    </lineage>
</organism>
<keyword evidence="1" id="KW-0732">Signal</keyword>
<accession>A0A6M2DEL0</accession>
<proteinExistence type="predicted"/>
<feature type="signal peptide" evidence="1">
    <location>
        <begin position="1"/>
        <end position="21"/>
    </location>
</feature>
<dbReference type="EMBL" id="GHWJ01010834">
    <property type="protein sequence ID" value="NOV43571.1"/>
    <property type="molecule type" value="Transcribed_RNA"/>
</dbReference>
<evidence type="ECO:0000313" key="2">
    <source>
        <dbReference type="EMBL" id="NOV43571.1"/>
    </source>
</evidence>
<sequence>MFCFFFFFFTTASIPAHQLSANTTLDKPLFPFKTTFNVTKSSICIADLQCIIYYTYPSTFQQDITNACN</sequence>
<dbReference type="AlphaFoldDB" id="A0A6M2DEL0"/>
<feature type="chain" id="PRO_5026791428" evidence="1">
    <location>
        <begin position="22"/>
        <end position="69"/>
    </location>
</feature>
<evidence type="ECO:0000256" key="1">
    <source>
        <dbReference type="SAM" id="SignalP"/>
    </source>
</evidence>
<protein>
    <submittedName>
        <fullName evidence="2">Putative secreted protein</fullName>
    </submittedName>
</protein>